<dbReference type="InterPro" id="IPR016169">
    <property type="entry name" value="FAD-bd_PCMH_sub2"/>
</dbReference>
<dbReference type="Gene3D" id="3.40.462.20">
    <property type="match status" value="1"/>
</dbReference>
<evidence type="ECO:0000256" key="5">
    <source>
        <dbReference type="SAM" id="SignalP"/>
    </source>
</evidence>
<protein>
    <recommendedName>
        <fullName evidence="6">FAD-binding PCMH-type domain-containing protein</fullName>
    </recommendedName>
</protein>
<evidence type="ECO:0000259" key="6">
    <source>
        <dbReference type="PROSITE" id="PS51387"/>
    </source>
</evidence>
<evidence type="ECO:0000313" key="7">
    <source>
        <dbReference type="EMBL" id="KAL0951020.1"/>
    </source>
</evidence>
<dbReference type="Gene3D" id="3.30.43.10">
    <property type="entry name" value="Uridine Diphospho-n-acetylenolpyruvylglucosamine Reductase, domain 2"/>
    <property type="match status" value="1"/>
</dbReference>
<dbReference type="PANTHER" id="PTHR42973">
    <property type="entry name" value="BINDING OXIDOREDUCTASE, PUTATIVE (AFU_ORTHOLOGUE AFUA_1G17690)-RELATED"/>
    <property type="match status" value="1"/>
</dbReference>
<name>A0ABR3J5U7_9AGAR</name>
<dbReference type="PANTHER" id="PTHR42973:SF13">
    <property type="entry name" value="FAD-BINDING PCMH-TYPE DOMAIN-CONTAINING PROTEIN"/>
    <property type="match status" value="1"/>
</dbReference>
<evidence type="ECO:0000256" key="1">
    <source>
        <dbReference type="ARBA" id="ARBA00005466"/>
    </source>
</evidence>
<dbReference type="Pfam" id="PF01565">
    <property type="entry name" value="FAD_binding_4"/>
    <property type="match status" value="1"/>
</dbReference>
<keyword evidence="8" id="KW-1185">Reference proteome</keyword>
<feature type="domain" description="FAD-binding PCMH-type" evidence="6">
    <location>
        <begin position="76"/>
        <end position="246"/>
    </location>
</feature>
<dbReference type="Gene3D" id="3.30.465.10">
    <property type="match status" value="1"/>
</dbReference>
<sequence length="506" mass="54540">MKPMFNLRRCSAPTIVLTLCFLSAVRALGGSPSMLAARARDPICKQISEAISSASNVYYPLHPNYETAISHWASSSSQRSDCAVWPGSAVDVAKILQIVASTRTPFAVRGGGHTANPGFSSTTGVHIFMKRFSEVTYNSGDNTVVIGAGLNWDDVYAALEPHGVNVVGGRVTGVGVAGFTLGGGYSWKTNQYGLTVDTITAFELVKPNGDIVTVTENSDPELFFGLKGGGNNFGIVTKFTLKTHPQTQVWGGLMTFDAFKQERVAAAARKFFSEVTDPKASIIAALNTLNVVVSLPIVSVTLFYDGPSPPPGIFDDFLAISHLSKDIKPRSFVSVVQASPSNLTYGTRGAFHSVPILEYSEAVVKAILNESKFWGPKLNLKSGIFISYSIEGFLPNAHAVSGKSIESAAYPPIRSKTHHPFFLYFAWTIAGNDAHIRDAIEQSARRITDVARADGQDIDSGAIYPNYAPPGTPLEEMYDSNLGRLRALRAVVDPDRVMDLCGGWKF</sequence>
<evidence type="ECO:0000256" key="3">
    <source>
        <dbReference type="ARBA" id="ARBA00022827"/>
    </source>
</evidence>
<dbReference type="InterPro" id="IPR016167">
    <property type="entry name" value="FAD-bd_PCMH_sub1"/>
</dbReference>
<keyword evidence="4" id="KW-0560">Oxidoreductase</keyword>
<proteinExistence type="inferred from homology"/>
<comment type="caution">
    <text evidence="7">The sequence shown here is derived from an EMBL/GenBank/DDBJ whole genome shotgun (WGS) entry which is preliminary data.</text>
</comment>
<dbReference type="InterPro" id="IPR050416">
    <property type="entry name" value="FAD-linked_Oxidoreductase"/>
</dbReference>
<comment type="similarity">
    <text evidence="1">Belongs to the oxygen-dependent FAD-linked oxidoreductase family.</text>
</comment>
<dbReference type="Proteomes" id="UP001556367">
    <property type="component" value="Unassembled WGS sequence"/>
</dbReference>
<gene>
    <name evidence="7" type="ORF">HGRIS_007761</name>
</gene>
<dbReference type="PROSITE" id="PS51387">
    <property type="entry name" value="FAD_PCMH"/>
    <property type="match status" value="1"/>
</dbReference>
<evidence type="ECO:0000313" key="8">
    <source>
        <dbReference type="Proteomes" id="UP001556367"/>
    </source>
</evidence>
<organism evidence="7 8">
    <name type="scientific">Hohenbuehelia grisea</name>
    <dbReference type="NCBI Taxonomy" id="104357"/>
    <lineage>
        <taxon>Eukaryota</taxon>
        <taxon>Fungi</taxon>
        <taxon>Dikarya</taxon>
        <taxon>Basidiomycota</taxon>
        <taxon>Agaricomycotina</taxon>
        <taxon>Agaricomycetes</taxon>
        <taxon>Agaricomycetidae</taxon>
        <taxon>Agaricales</taxon>
        <taxon>Pleurotineae</taxon>
        <taxon>Pleurotaceae</taxon>
        <taxon>Hohenbuehelia</taxon>
    </lineage>
</organism>
<keyword evidence="5" id="KW-0732">Signal</keyword>
<accession>A0ABR3J5U7</accession>
<keyword evidence="2" id="KW-0285">Flavoprotein</keyword>
<dbReference type="InterPro" id="IPR036318">
    <property type="entry name" value="FAD-bd_PCMH-like_sf"/>
</dbReference>
<dbReference type="EMBL" id="JASNQZ010000011">
    <property type="protein sequence ID" value="KAL0951020.1"/>
    <property type="molecule type" value="Genomic_DNA"/>
</dbReference>
<keyword evidence="3" id="KW-0274">FAD</keyword>
<reference evidence="8" key="1">
    <citation type="submission" date="2024-06" db="EMBL/GenBank/DDBJ databases">
        <title>Multi-omics analyses provide insights into the biosynthesis of the anticancer antibiotic pleurotin in Hohenbuehelia grisea.</title>
        <authorList>
            <person name="Weaver J.A."/>
            <person name="Alberti F."/>
        </authorList>
    </citation>
    <scope>NUCLEOTIDE SEQUENCE [LARGE SCALE GENOMIC DNA]</scope>
    <source>
        <strain evidence="8">T-177</strain>
    </source>
</reference>
<feature type="signal peptide" evidence="5">
    <location>
        <begin position="1"/>
        <end position="27"/>
    </location>
</feature>
<evidence type="ECO:0000256" key="2">
    <source>
        <dbReference type="ARBA" id="ARBA00022630"/>
    </source>
</evidence>
<feature type="chain" id="PRO_5045949118" description="FAD-binding PCMH-type domain-containing protein" evidence="5">
    <location>
        <begin position="28"/>
        <end position="506"/>
    </location>
</feature>
<dbReference type="InterPro" id="IPR016166">
    <property type="entry name" value="FAD-bd_PCMH"/>
</dbReference>
<dbReference type="SUPFAM" id="SSF56176">
    <property type="entry name" value="FAD-binding/transporter-associated domain-like"/>
    <property type="match status" value="1"/>
</dbReference>
<evidence type="ECO:0000256" key="4">
    <source>
        <dbReference type="ARBA" id="ARBA00023002"/>
    </source>
</evidence>
<dbReference type="InterPro" id="IPR006094">
    <property type="entry name" value="Oxid_FAD_bind_N"/>
</dbReference>